<dbReference type="GO" id="GO:0006650">
    <property type="term" value="P:glycerophospholipid metabolic process"/>
    <property type="evidence" value="ECO:0007669"/>
    <property type="project" value="UniProtKB-UniRule"/>
</dbReference>
<dbReference type="AlphaFoldDB" id="A0A937HBU7"/>
<feature type="active site" description="Proton acceptor" evidence="14 15">
    <location>
        <position position="198"/>
    </location>
</feature>
<comment type="function">
    <text evidence="14">Catalyzes the reduction of the glycolytic intermediate dihydroxyacetone phosphate (DHAP) to sn-glycerol 3-phosphate (G3P), the key precursor for phospholipid synthesis.</text>
</comment>
<comment type="subcellular location">
    <subcellularLocation>
        <location evidence="14">Cytoplasm</location>
    </subcellularLocation>
</comment>
<comment type="catalytic activity">
    <reaction evidence="14">
        <text>sn-glycerol 3-phosphate + NAD(+) = dihydroxyacetone phosphate + NADH + H(+)</text>
        <dbReference type="Rhea" id="RHEA:11092"/>
        <dbReference type="ChEBI" id="CHEBI:15378"/>
        <dbReference type="ChEBI" id="CHEBI:57540"/>
        <dbReference type="ChEBI" id="CHEBI:57597"/>
        <dbReference type="ChEBI" id="CHEBI:57642"/>
        <dbReference type="ChEBI" id="CHEBI:57945"/>
        <dbReference type="EC" id="1.1.1.94"/>
    </reaction>
</comment>
<dbReference type="HAMAP" id="MF_00394">
    <property type="entry name" value="NAD_Glyc3P_dehydrog"/>
    <property type="match status" value="1"/>
</dbReference>
<protein>
    <recommendedName>
        <fullName evidence="12 14">Glycerol-3-phosphate dehydrogenase [NAD(P)+]</fullName>
        <ecNumber evidence="11 14">1.1.1.94</ecNumber>
    </recommendedName>
    <alternativeName>
        <fullName evidence="14">NAD(P)(+)-dependent glycerol-3-phosphate dehydrogenase</fullName>
    </alternativeName>
    <alternativeName>
        <fullName evidence="13 14">NAD(P)H-dependent dihydroxyacetone-phosphate reductase</fullName>
    </alternativeName>
</protein>
<keyword evidence="5 14" id="KW-0560">Oxidoreductase</keyword>
<feature type="binding site" evidence="14">
    <location>
        <position position="115"/>
    </location>
    <ligand>
        <name>sn-glycerol 3-phosphate</name>
        <dbReference type="ChEBI" id="CHEBI:57597"/>
    </ligand>
</feature>
<feature type="binding site" evidence="14">
    <location>
        <position position="262"/>
    </location>
    <ligand>
        <name>sn-glycerol 3-phosphate</name>
        <dbReference type="ChEBI" id="CHEBI:57597"/>
    </ligand>
</feature>
<evidence type="ECO:0000256" key="17">
    <source>
        <dbReference type="PIRSR" id="PIRSR000114-3"/>
    </source>
</evidence>
<feature type="binding site" evidence="16">
    <location>
        <position position="115"/>
    </location>
    <ligand>
        <name>substrate</name>
    </ligand>
</feature>
<dbReference type="EC" id="1.1.1.94" evidence="11 14"/>
<feature type="binding site" evidence="17">
    <location>
        <position position="147"/>
    </location>
    <ligand>
        <name>NAD(+)</name>
        <dbReference type="ChEBI" id="CHEBI:57540"/>
    </ligand>
</feature>
<feature type="binding site" evidence="14">
    <location>
        <position position="262"/>
    </location>
    <ligand>
        <name>NADPH</name>
        <dbReference type="ChEBI" id="CHEBI:57783"/>
    </ligand>
</feature>
<feature type="binding site" evidence="14">
    <location>
        <position position="251"/>
    </location>
    <ligand>
        <name>sn-glycerol 3-phosphate</name>
        <dbReference type="ChEBI" id="CHEBI:57597"/>
    </ligand>
</feature>
<dbReference type="NCBIfam" id="NF000940">
    <property type="entry name" value="PRK00094.1-2"/>
    <property type="match status" value="1"/>
</dbReference>
<dbReference type="InterPro" id="IPR013328">
    <property type="entry name" value="6PGD_dom2"/>
</dbReference>
<feature type="binding site" evidence="17">
    <location>
        <begin position="19"/>
        <end position="24"/>
    </location>
    <ligand>
        <name>NAD(+)</name>
        <dbReference type="ChEBI" id="CHEBI:57540"/>
    </ligand>
</feature>
<keyword evidence="8 14" id="KW-0594">Phospholipid biosynthesis</keyword>
<feature type="binding site" evidence="14">
    <location>
        <position position="288"/>
    </location>
    <ligand>
        <name>NADPH</name>
        <dbReference type="ChEBI" id="CHEBI:57783"/>
    </ligand>
</feature>
<gene>
    <name evidence="14" type="primary">gpsA</name>
    <name evidence="21" type="ORF">ISQ19_00685</name>
</gene>
<dbReference type="NCBIfam" id="NF000942">
    <property type="entry name" value="PRK00094.1-4"/>
    <property type="match status" value="1"/>
</dbReference>
<dbReference type="PANTHER" id="PTHR11728:SF1">
    <property type="entry name" value="GLYCEROL-3-PHOSPHATE DEHYDROGENASE [NAD(+)] 2, CHLOROPLASTIC"/>
    <property type="match status" value="1"/>
</dbReference>
<feature type="domain" description="Glycerol-3-phosphate dehydrogenase NAD-dependent N-terminal" evidence="19">
    <location>
        <begin position="14"/>
        <end position="166"/>
    </location>
</feature>
<dbReference type="PIRSF" id="PIRSF000114">
    <property type="entry name" value="Glycerol-3-P_dh"/>
    <property type="match status" value="1"/>
</dbReference>
<dbReference type="SUPFAM" id="SSF51735">
    <property type="entry name" value="NAD(P)-binding Rossmann-fold domains"/>
    <property type="match status" value="1"/>
</dbReference>
<evidence type="ECO:0000256" key="16">
    <source>
        <dbReference type="PIRSR" id="PIRSR000114-2"/>
    </source>
</evidence>
<dbReference type="EMBL" id="JADHOK010000004">
    <property type="protein sequence ID" value="MBL6761195.1"/>
    <property type="molecule type" value="Genomic_DNA"/>
</dbReference>
<dbReference type="GO" id="GO:0005975">
    <property type="term" value="P:carbohydrate metabolic process"/>
    <property type="evidence" value="ECO:0007669"/>
    <property type="project" value="InterPro"/>
</dbReference>
<feature type="binding site" evidence="14">
    <location>
        <position position="147"/>
    </location>
    <ligand>
        <name>NADPH</name>
        <dbReference type="ChEBI" id="CHEBI:57783"/>
    </ligand>
</feature>
<evidence type="ECO:0000256" key="18">
    <source>
        <dbReference type="RuleBase" id="RU000437"/>
    </source>
</evidence>
<feature type="binding site" evidence="14">
    <location>
        <position position="261"/>
    </location>
    <ligand>
        <name>sn-glycerol 3-phosphate</name>
        <dbReference type="ChEBI" id="CHEBI:57597"/>
    </ligand>
</feature>
<dbReference type="GO" id="GO:0008654">
    <property type="term" value="P:phospholipid biosynthetic process"/>
    <property type="evidence" value="ECO:0007669"/>
    <property type="project" value="UniProtKB-KW"/>
</dbReference>
<proteinExistence type="inferred from homology"/>
<evidence type="ECO:0000256" key="7">
    <source>
        <dbReference type="ARBA" id="ARBA00023098"/>
    </source>
</evidence>
<sequence length="346" mass="35342">MSHINQFAAVAEPSIAVLGAGAWGTALACVLAHKHAEIMLWANEAETVAAVNQRHENTPFLAGVPLPETIKATAALEDLADADIILMVVPAQFARPVLAALAALNDKAMLVLCAKGIERDSLQLMSDVARAHFAPQRLAVLSGPSFAADVARGLPTAVTLACADVETGAWLATHIGTAHFRTYLSDDITGAEIGGAIKNVLAIACGIVAGKGLGESARAALTARGFVEMSRLGAALGAKPETLSGLSGLGDLILTCASDTSRNFSLGRALGEGDKAETVLGARNSVSEGAMSAAAVAALADKHGVDMPICRAVNSILSGDAGVDEAINDLLARPVARENDEMIKGA</sequence>
<comment type="similarity">
    <text evidence="1 14 18">Belongs to the NAD-dependent glycerol-3-phosphate dehydrogenase family.</text>
</comment>
<organism evidence="21 22">
    <name type="scientific">PS1 clade bacterium</name>
    <dbReference type="NCBI Taxonomy" id="2175152"/>
    <lineage>
        <taxon>Bacteria</taxon>
        <taxon>Pseudomonadati</taxon>
        <taxon>Pseudomonadota</taxon>
        <taxon>Alphaproteobacteria</taxon>
        <taxon>PS1 clade</taxon>
    </lineage>
</organism>
<dbReference type="FunFam" id="3.40.50.720:FF:000019">
    <property type="entry name" value="Glycerol-3-phosphate dehydrogenase [NAD(P)+]"/>
    <property type="match status" value="1"/>
</dbReference>
<keyword evidence="9 14" id="KW-1208">Phospholipid metabolism</keyword>
<comment type="pathway">
    <text evidence="14">Membrane lipid metabolism; glycerophospholipid metabolism.</text>
</comment>
<dbReference type="Gene3D" id="3.40.50.720">
    <property type="entry name" value="NAD(P)-binding Rossmann-like Domain"/>
    <property type="match status" value="1"/>
</dbReference>
<feature type="binding site" evidence="14">
    <location>
        <position position="263"/>
    </location>
    <ligand>
        <name>sn-glycerol 3-phosphate</name>
        <dbReference type="ChEBI" id="CHEBI:57597"/>
    </ligand>
</feature>
<evidence type="ECO:0000256" key="9">
    <source>
        <dbReference type="ARBA" id="ARBA00023264"/>
    </source>
</evidence>
<dbReference type="InterPro" id="IPR011128">
    <property type="entry name" value="G3P_DH_NAD-dep_N"/>
</dbReference>
<evidence type="ECO:0000256" key="5">
    <source>
        <dbReference type="ARBA" id="ARBA00023002"/>
    </source>
</evidence>
<keyword evidence="7 14" id="KW-0443">Lipid metabolism</keyword>
<dbReference type="Proteomes" id="UP000785783">
    <property type="component" value="Unassembled WGS sequence"/>
</dbReference>
<dbReference type="PANTHER" id="PTHR11728">
    <property type="entry name" value="GLYCEROL-3-PHOSPHATE DEHYDROGENASE"/>
    <property type="match status" value="1"/>
</dbReference>
<feature type="binding site" evidence="14">
    <location>
        <position position="115"/>
    </location>
    <ligand>
        <name>NADPH</name>
        <dbReference type="ChEBI" id="CHEBI:57783"/>
    </ligand>
</feature>
<evidence type="ECO:0000256" key="8">
    <source>
        <dbReference type="ARBA" id="ARBA00023209"/>
    </source>
</evidence>
<feature type="binding site" evidence="14">
    <location>
        <position position="23"/>
    </location>
    <ligand>
        <name>NADPH</name>
        <dbReference type="ChEBI" id="CHEBI:57783"/>
    </ligand>
</feature>
<feature type="binding site" evidence="14">
    <location>
        <position position="145"/>
    </location>
    <ligand>
        <name>sn-glycerol 3-phosphate</name>
        <dbReference type="ChEBI" id="CHEBI:57597"/>
    </ligand>
</feature>
<feature type="domain" description="Glycerol-3-phosphate dehydrogenase NAD-dependent C-terminal" evidence="20">
    <location>
        <begin position="187"/>
        <end position="327"/>
    </location>
</feature>
<evidence type="ECO:0000256" key="13">
    <source>
        <dbReference type="ARBA" id="ARBA00080511"/>
    </source>
</evidence>
<comment type="catalytic activity">
    <reaction evidence="10">
        <text>sn-glycerol 3-phosphate + NADP(+) = dihydroxyacetone phosphate + NADPH + H(+)</text>
        <dbReference type="Rhea" id="RHEA:11096"/>
        <dbReference type="ChEBI" id="CHEBI:15378"/>
        <dbReference type="ChEBI" id="CHEBI:57597"/>
        <dbReference type="ChEBI" id="CHEBI:57642"/>
        <dbReference type="ChEBI" id="CHEBI:57783"/>
        <dbReference type="ChEBI" id="CHEBI:58349"/>
        <dbReference type="EC" id="1.1.1.94"/>
    </reaction>
    <physiologicalReaction direction="right-to-left" evidence="10">
        <dbReference type="Rhea" id="RHEA:11098"/>
    </physiologicalReaction>
</comment>
<dbReference type="SUPFAM" id="SSF48179">
    <property type="entry name" value="6-phosphogluconate dehydrogenase C-terminal domain-like"/>
    <property type="match status" value="1"/>
</dbReference>
<keyword evidence="3 14" id="KW-0547">Nucleotide-binding</keyword>
<dbReference type="GO" id="GO:0046167">
    <property type="term" value="P:glycerol-3-phosphate biosynthetic process"/>
    <property type="evidence" value="ECO:0007669"/>
    <property type="project" value="UniProtKB-UniRule"/>
</dbReference>
<evidence type="ECO:0000256" key="11">
    <source>
        <dbReference type="ARBA" id="ARBA00066687"/>
    </source>
</evidence>
<dbReference type="InterPro" id="IPR008927">
    <property type="entry name" value="6-PGluconate_DH-like_C_sf"/>
</dbReference>
<keyword evidence="4 14" id="KW-0521">NADP</keyword>
<evidence type="ECO:0000256" key="3">
    <source>
        <dbReference type="ARBA" id="ARBA00022741"/>
    </source>
</evidence>
<feature type="binding site" evidence="17">
    <location>
        <position position="262"/>
    </location>
    <ligand>
        <name>NAD(+)</name>
        <dbReference type="ChEBI" id="CHEBI:57540"/>
    </ligand>
</feature>
<dbReference type="PRINTS" id="PR00077">
    <property type="entry name" value="GPDHDRGNASE"/>
</dbReference>
<keyword evidence="14" id="KW-0963">Cytoplasm</keyword>
<feature type="binding site" evidence="14">
    <location>
        <position position="198"/>
    </location>
    <ligand>
        <name>sn-glycerol 3-phosphate</name>
        <dbReference type="ChEBI" id="CHEBI:57597"/>
    </ligand>
</feature>
<keyword evidence="6 14" id="KW-0520">NAD</keyword>
<feature type="binding site" evidence="17">
    <location>
        <position position="93"/>
    </location>
    <ligand>
        <name>NAD(+)</name>
        <dbReference type="ChEBI" id="CHEBI:57540"/>
    </ligand>
</feature>
<dbReference type="GO" id="GO:0047952">
    <property type="term" value="F:glycerol-3-phosphate dehydrogenase [NAD(P)+] activity"/>
    <property type="evidence" value="ECO:0007669"/>
    <property type="project" value="UniProtKB-UniRule"/>
</dbReference>
<comment type="caution">
    <text evidence="21">The sequence shown here is derived from an EMBL/GenBank/DDBJ whole genome shotgun (WGS) entry which is preliminary data.</text>
</comment>
<dbReference type="GO" id="GO:0051287">
    <property type="term" value="F:NAD binding"/>
    <property type="evidence" value="ECO:0007669"/>
    <property type="project" value="InterPro"/>
</dbReference>
<dbReference type="Gene3D" id="1.10.1040.10">
    <property type="entry name" value="N-(1-d-carboxylethyl)-l-norvaline Dehydrogenase, domain 2"/>
    <property type="match status" value="1"/>
</dbReference>
<accession>A0A937HBU7</accession>
<dbReference type="FunFam" id="1.10.1040.10:FF:000001">
    <property type="entry name" value="Glycerol-3-phosphate dehydrogenase [NAD(P)+]"/>
    <property type="match status" value="1"/>
</dbReference>
<evidence type="ECO:0000256" key="12">
    <source>
        <dbReference type="ARBA" id="ARBA00069372"/>
    </source>
</evidence>
<dbReference type="Pfam" id="PF07479">
    <property type="entry name" value="NAD_Gly3P_dh_C"/>
    <property type="match status" value="1"/>
</dbReference>
<evidence type="ECO:0000256" key="2">
    <source>
        <dbReference type="ARBA" id="ARBA00022516"/>
    </source>
</evidence>
<dbReference type="InterPro" id="IPR006168">
    <property type="entry name" value="G3P_DH_NAD-dep"/>
</dbReference>
<evidence type="ECO:0000313" key="21">
    <source>
        <dbReference type="EMBL" id="MBL6761195.1"/>
    </source>
</evidence>
<evidence type="ECO:0000313" key="22">
    <source>
        <dbReference type="Proteomes" id="UP000785783"/>
    </source>
</evidence>
<dbReference type="InterPro" id="IPR006109">
    <property type="entry name" value="G3P_DH_NAD-dep_C"/>
</dbReference>
<dbReference type="GO" id="GO:0046168">
    <property type="term" value="P:glycerol-3-phosphate catabolic process"/>
    <property type="evidence" value="ECO:0007669"/>
    <property type="project" value="InterPro"/>
</dbReference>
<evidence type="ECO:0000256" key="10">
    <source>
        <dbReference type="ARBA" id="ARBA00052716"/>
    </source>
</evidence>
<evidence type="ECO:0000259" key="20">
    <source>
        <dbReference type="Pfam" id="PF07479"/>
    </source>
</evidence>
<evidence type="ECO:0000256" key="14">
    <source>
        <dbReference type="HAMAP-Rule" id="MF_00394"/>
    </source>
</evidence>
<reference evidence="21" key="1">
    <citation type="submission" date="2020-10" db="EMBL/GenBank/DDBJ databases">
        <title>Microbiome of the Black Sea water column analyzed by genome centric metagenomics.</title>
        <authorList>
            <person name="Cabello-Yeves P.J."/>
            <person name="Callieri C."/>
            <person name="Picazo A."/>
            <person name="Mehrshad M."/>
            <person name="Haro-Moreno J.M."/>
            <person name="Roda-Garcia J."/>
            <person name="Dzembekova N."/>
            <person name="Slabakova V."/>
            <person name="Slabakova N."/>
            <person name="Moncheva S."/>
            <person name="Rodriguez-Valera F."/>
        </authorList>
    </citation>
    <scope>NUCLEOTIDE SEQUENCE</scope>
    <source>
        <strain evidence="21">BS307-5m-G5</strain>
    </source>
</reference>
<evidence type="ECO:0000256" key="4">
    <source>
        <dbReference type="ARBA" id="ARBA00022857"/>
    </source>
</evidence>
<dbReference type="Pfam" id="PF01210">
    <property type="entry name" value="NAD_Gly3P_dh_N"/>
    <property type="match status" value="1"/>
</dbReference>
<feature type="binding site" evidence="14">
    <location>
        <position position="143"/>
    </location>
    <ligand>
        <name>sn-glycerol 3-phosphate</name>
        <dbReference type="ChEBI" id="CHEBI:57597"/>
    </ligand>
</feature>
<evidence type="ECO:0000259" key="19">
    <source>
        <dbReference type="Pfam" id="PF01210"/>
    </source>
</evidence>
<feature type="binding site" evidence="14">
    <location>
        <position position="286"/>
    </location>
    <ligand>
        <name>NADPH</name>
        <dbReference type="ChEBI" id="CHEBI:57783"/>
    </ligand>
</feature>
<name>A0A937HBU7_9PROT</name>
<dbReference type="PROSITE" id="PS00957">
    <property type="entry name" value="NAD_G3PDH"/>
    <property type="match status" value="1"/>
</dbReference>
<dbReference type="GO" id="GO:0005829">
    <property type="term" value="C:cytosol"/>
    <property type="evidence" value="ECO:0007669"/>
    <property type="project" value="TreeGrafter"/>
</dbReference>
<comment type="caution">
    <text evidence="14">Lacks conserved residue(s) required for the propagation of feature annotation.</text>
</comment>
<evidence type="ECO:0000256" key="15">
    <source>
        <dbReference type="PIRSR" id="PIRSR000114-1"/>
    </source>
</evidence>
<evidence type="ECO:0000256" key="6">
    <source>
        <dbReference type="ARBA" id="ARBA00023027"/>
    </source>
</evidence>
<keyword evidence="2 14" id="KW-0444">Lipid biosynthesis</keyword>
<dbReference type="InterPro" id="IPR036291">
    <property type="entry name" value="NAD(P)-bd_dom_sf"/>
</dbReference>
<evidence type="ECO:0000256" key="1">
    <source>
        <dbReference type="ARBA" id="ARBA00011009"/>
    </source>
</evidence>
<feature type="binding site" evidence="16">
    <location>
        <begin position="262"/>
        <end position="263"/>
    </location>
    <ligand>
        <name>substrate</name>
    </ligand>
</feature>